<sequence length="330" mass="35333">MAHQPAAQAFYRFIARGVTRGVLGRQLGDLSTALPATCRHLSSGAAAPATSALLDHIKAKILVRGGPISMAEYMQDCLTSPQGGFYMGRDVFGSAGDFVTSPEISQVFGELIGIWCVHTWMSLGQPARLQLVELGPGRGTLMADLLRGTRAFRPFSSSLELHLVEVSPALRQLQWRALGCRELTGVEREEMERQEREREERARQRSAASEAEMRHLRTGLPPLVGQGQGQEQQGQQEQGRGATPGLVGSSRGGAAAAGGGGGGEGEGGLVGVCGFNGCRVHWHSSLDSVPEGPGPALVVAHEFLDALPVHQFVRDPARGWLEKMVDLQEQ</sequence>
<name>A0AAD3HLC1_9CHLO</name>
<gene>
    <name evidence="9" type="ORF">Agub_g6272</name>
</gene>
<dbReference type="PANTHER" id="PTHR12049:SF7">
    <property type="entry name" value="PROTEIN ARGININE METHYLTRANSFERASE NDUFAF7, MITOCHONDRIAL"/>
    <property type="match status" value="1"/>
</dbReference>
<protein>
    <recommendedName>
        <fullName evidence="7">Protein arginine methyltransferase NDUFAF7</fullName>
        <ecNumber evidence="7">2.1.1.320</ecNumber>
    </recommendedName>
</protein>
<feature type="non-terminal residue" evidence="9">
    <location>
        <position position="1"/>
    </location>
</feature>
<dbReference type="EMBL" id="BMAR01000009">
    <property type="protein sequence ID" value="GFR44962.1"/>
    <property type="molecule type" value="Genomic_DNA"/>
</dbReference>
<keyword evidence="4 7" id="KW-0808">Transferase</keyword>
<evidence type="ECO:0000256" key="2">
    <source>
        <dbReference type="ARBA" id="ARBA00005891"/>
    </source>
</evidence>
<keyword evidence="10" id="KW-1185">Reference proteome</keyword>
<evidence type="ECO:0000256" key="7">
    <source>
        <dbReference type="RuleBase" id="RU364114"/>
    </source>
</evidence>
<dbReference type="Gene3D" id="3.40.50.12710">
    <property type="match status" value="1"/>
</dbReference>
<dbReference type="Pfam" id="PF02636">
    <property type="entry name" value="Methyltransf_28"/>
    <property type="match status" value="1"/>
</dbReference>
<dbReference type="SUPFAM" id="SSF53335">
    <property type="entry name" value="S-adenosyl-L-methionine-dependent methyltransferases"/>
    <property type="match status" value="2"/>
</dbReference>
<dbReference type="GO" id="GO:0032981">
    <property type="term" value="P:mitochondrial respiratory chain complex I assembly"/>
    <property type="evidence" value="ECO:0007669"/>
    <property type="project" value="TreeGrafter"/>
</dbReference>
<evidence type="ECO:0000256" key="6">
    <source>
        <dbReference type="ARBA" id="ARBA00048612"/>
    </source>
</evidence>
<evidence type="ECO:0000313" key="10">
    <source>
        <dbReference type="Proteomes" id="UP001054857"/>
    </source>
</evidence>
<keyword evidence="3 7" id="KW-0489">Methyltransferase</keyword>
<comment type="subcellular location">
    <subcellularLocation>
        <location evidence="1 7">Mitochondrion</location>
    </subcellularLocation>
</comment>
<feature type="region of interest" description="Disordered" evidence="8">
    <location>
        <begin position="188"/>
        <end position="262"/>
    </location>
</feature>
<evidence type="ECO:0000256" key="3">
    <source>
        <dbReference type="ARBA" id="ARBA00022603"/>
    </source>
</evidence>
<evidence type="ECO:0000256" key="8">
    <source>
        <dbReference type="SAM" id="MobiDB-lite"/>
    </source>
</evidence>
<dbReference type="AlphaFoldDB" id="A0AAD3HLC1"/>
<keyword evidence="5 7" id="KW-0496">Mitochondrion</keyword>
<organism evidence="9 10">
    <name type="scientific">Astrephomene gubernaculifera</name>
    <dbReference type="NCBI Taxonomy" id="47775"/>
    <lineage>
        <taxon>Eukaryota</taxon>
        <taxon>Viridiplantae</taxon>
        <taxon>Chlorophyta</taxon>
        <taxon>core chlorophytes</taxon>
        <taxon>Chlorophyceae</taxon>
        <taxon>CS clade</taxon>
        <taxon>Chlamydomonadales</taxon>
        <taxon>Astrephomenaceae</taxon>
        <taxon>Astrephomene</taxon>
    </lineage>
</organism>
<feature type="compositionally biased region" description="Basic and acidic residues" evidence="8">
    <location>
        <begin position="188"/>
        <end position="203"/>
    </location>
</feature>
<dbReference type="InterPro" id="IPR003788">
    <property type="entry name" value="NDUFAF7"/>
</dbReference>
<proteinExistence type="inferred from homology"/>
<comment type="catalytic activity">
    <reaction evidence="6 7">
        <text>L-arginyl-[protein] + 2 S-adenosyl-L-methionine = N(omega),N(omega)'-dimethyl-L-arginyl-[protein] + 2 S-adenosyl-L-homocysteine + 2 H(+)</text>
        <dbReference type="Rhea" id="RHEA:48108"/>
        <dbReference type="Rhea" id="RHEA-COMP:10532"/>
        <dbReference type="Rhea" id="RHEA-COMP:11992"/>
        <dbReference type="ChEBI" id="CHEBI:15378"/>
        <dbReference type="ChEBI" id="CHEBI:29965"/>
        <dbReference type="ChEBI" id="CHEBI:57856"/>
        <dbReference type="ChEBI" id="CHEBI:59789"/>
        <dbReference type="ChEBI" id="CHEBI:88221"/>
        <dbReference type="EC" id="2.1.1.320"/>
    </reaction>
</comment>
<dbReference type="Proteomes" id="UP001054857">
    <property type="component" value="Unassembled WGS sequence"/>
</dbReference>
<accession>A0AAD3HLC1</accession>
<evidence type="ECO:0000256" key="5">
    <source>
        <dbReference type="ARBA" id="ARBA00023128"/>
    </source>
</evidence>
<dbReference type="EC" id="2.1.1.320" evidence="7"/>
<dbReference type="GO" id="GO:0035243">
    <property type="term" value="F:protein-arginine omega-N symmetric methyltransferase activity"/>
    <property type="evidence" value="ECO:0007669"/>
    <property type="project" value="UniProtKB-EC"/>
</dbReference>
<dbReference type="InterPro" id="IPR029063">
    <property type="entry name" value="SAM-dependent_MTases_sf"/>
</dbReference>
<feature type="compositionally biased region" description="Low complexity" evidence="8">
    <location>
        <begin position="229"/>
        <end position="254"/>
    </location>
</feature>
<reference evidence="9 10" key="1">
    <citation type="journal article" date="2021" name="Sci. Rep.">
        <title>Genome sequencing of the multicellular alga Astrephomene provides insights into convergent evolution of germ-soma differentiation.</title>
        <authorList>
            <person name="Yamashita S."/>
            <person name="Yamamoto K."/>
            <person name="Matsuzaki R."/>
            <person name="Suzuki S."/>
            <person name="Yamaguchi H."/>
            <person name="Hirooka S."/>
            <person name="Minakuchi Y."/>
            <person name="Miyagishima S."/>
            <person name="Kawachi M."/>
            <person name="Toyoda A."/>
            <person name="Nozaki H."/>
        </authorList>
    </citation>
    <scope>NUCLEOTIDE SEQUENCE [LARGE SCALE GENOMIC DNA]</scope>
    <source>
        <strain evidence="9 10">NIES-4017</strain>
    </source>
</reference>
<evidence type="ECO:0000256" key="4">
    <source>
        <dbReference type="ARBA" id="ARBA00022679"/>
    </source>
</evidence>
<dbReference type="InterPro" id="IPR038375">
    <property type="entry name" value="NDUFAF7_sf"/>
</dbReference>
<comment type="function">
    <text evidence="7">Arginine methyltransferase involved in the assembly or stability of mitochondrial NADH:ubiquinone oxidoreductase complex (complex I).</text>
</comment>
<comment type="caution">
    <text evidence="9">The sequence shown here is derived from an EMBL/GenBank/DDBJ whole genome shotgun (WGS) entry which is preliminary data.</text>
</comment>
<dbReference type="GO" id="GO:0005739">
    <property type="term" value="C:mitochondrion"/>
    <property type="evidence" value="ECO:0007669"/>
    <property type="project" value="UniProtKB-SubCell"/>
</dbReference>
<dbReference type="GO" id="GO:0032259">
    <property type="term" value="P:methylation"/>
    <property type="evidence" value="ECO:0007669"/>
    <property type="project" value="UniProtKB-KW"/>
</dbReference>
<dbReference type="PANTHER" id="PTHR12049">
    <property type="entry name" value="PROTEIN ARGININE METHYLTRANSFERASE NDUFAF7, MITOCHONDRIAL"/>
    <property type="match status" value="1"/>
</dbReference>
<evidence type="ECO:0000313" key="9">
    <source>
        <dbReference type="EMBL" id="GFR44962.1"/>
    </source>
</evidence>
<evidence type="ECO:0000256" key="1">
    <source>
        <dbReference type="ARBA" id="ARBA00004173"/>
    </source>
</evidence>
<comment type="similarity">
    <text evidence="2 7">Belongs to the NDUFAF7 family.</text>
</comment>